<protein>
    <submittedName>
        <fullName evidence="2">Uncharacterized protein</fullName>
    </submittedName>
</protein>
<gene>
    <name evidence="2" type="ORF">RhiirA5_415405</name>
</gene>
<accession>A0A2N0PS17</accession>
<reference evidence="2 3" key="1">
    <citation type="submission" date="2016-04" db="EMBL/GenBank/DDBJ databases">
        <title>Genome analyses suggest a sexual origin of heterokaryosis in a supposedly ancient asexual fungus.</title>
        <authorList>
            <person name="Ropars J."/>
            <person name="Sedzielewska K."/>
            <person name="Noel J."/>
            <person name="Charron P."/>
            <person name="Farinelli L."/>
            <person name="Marton T."/>
            <person name="Kruger M."/>
            <person name="Pelin A."/>
            <person name="Brachmann A."/>
            <person name="Corradi N."/>
        </authorList>
    </citation>
    <scope>NUCLEOTIDE SEQUENCE [LARGE SCALE GENOMIC DNA]</scope>
    <source>
        <strain evidence="2 3">A5</strain>
    </source>
</reference>
<evidence type="ECO:0000313" key="3">
    <source>
        <dbReference type="Proteomes" id="UP000232722"/>
    </source>
</evidence>
<dbReference type="AlphaFoldDB" id="A0A2N0PS17"/>
<dbReference type="EMBL" id="LLXJ01000442">
    <property type="protein sequence ID" value="PKC09634.1"/>
    <property type="molecule type" value="Genomic_DNA"/>
</dbReference>
<organism evidence="2 3">
    <name type="scientific">Rhizophagus irregularis</name>
    <dbReference type="NCBI Taxonomy" id="588596"/>
    <lineage>
        <taxon>Eukaryota</taxon>
        <taxon>Fungi</taxon>
        <taxon>Fungi incertae sedis</taxon>
        <taxon>Mucoromycota</taxon>
        <taxon>Glomeromycotina</taxon>
        <taxon>Glomeromycetes</taxon>
        <taxon>Glomerales</taxon>
        <taxon>Glomeraceae</taxon>
        <taxon>Rhizophagus</taxon>
    </lineage>
</organism>
<evidence type="ECO:0000256" key="1">
    <source>
        <dbReference type="SAM" id="Phobius"/>
    </source>
</evidence>
<keyword evidence="1" id="KW-0812">Transmembrane</keyword>
<proteinExistence type="predicted"/>
<keyword evidence="1" id="KW-1133">Transmembrane helix</keyword>
<sequence>MIKSSIFNQLIIHGSLLINSSAIYLTDRKLAPRVQFLKNTTEQQQQYINGEEAVIDMKTKQNKKEANIAKDKNEDSYLNNFLYDNTTRINYIFLILSITISILIICN</sequence>
<dbReference type="Proteomes" id="UP000232722">
    <property type="component" value="Unassembled WGS sequence"/>
</dbReference>
<evidence type="ECO:0000313" key="2">
    <source>
        <dbReference type="EMBL" id="PKC09634.1"/>
    </source>
</evidence>
<feature type="transmembrane region" description="Helical" evidence="1">
    <location>
        <begin position="89"/>
        <end position="106"/>
    </location>
</feature>
<name>A0A2N0PS17_9GLOM</name>
<keyword evidence="1" id="KW-0472">Membrane</keyword>
<comment type="caution">
    <text evidence="2">The sequence shown here is derived from an EMBL/GenBank/DDBJ whole genome shotgun (WGS) entry which is preliminary data.</text>
</comment>
<reference evidence="2 3" key="2">
    <citation type="submission" date="2017-09" db="EMBL/GenBank/DDBJ databases">
        <title>Extensive intraspecific genome diversity in a model arbuscular mycorrhizal fungus.</title>
        <authorList>
            <person name="Chen E.C."/>
            <person name="Morin E."/>
            <person name="Beaudet D."/>
            <person name="Noel J."/>
            <person name="Ndikumana S."/>
            <person name="Charron P."/>
            <person name="St-Onge C."/>
            <person name="Giorgi J."/>
            <person name="Grigoriev I.V."/>
            <person name="Roux C."/>
            <person name="Martin F.M."/>
            <person name="Corradi N."/>
        </authorList>
    </citation>
    <scope>NUCLEOTIDE SEQUENCE [LARGE SCALE GENOMIC DNA]</scope>
    <source>
        <strain evidence="2 3">A5</strain>
    </source>
</reference>